<dbReference type="Proteomes" id="UP001448858">
    <property type="component" value="Chromosome"/>
</dbReference>
<dbReference type="Gene3D" id="1.10.1040.10">
    <property type="entry name" value="N-(1-d-carboxylethyl)-l-norvaline Dehydrogenase, domain 2"/>
    <property type="match status" value="1"/>
</dbReference>
<dbReference type="EC" id="1.1.1.31" evidence="5"/>
<gene>
    <name evidence="9" type="primary">mmsB</name>
    <name evidence="9" type="ORF">AAE021_05330</name>
</gene>
<evidence type="ECO:0000313" key="9">
    <source>
        <dbReference type="EMBL" id="WZP16986.1"/>
    </source>
</evidence>
<feature type="region of interest" description="Disordered" evidence="6">
    <location>
        <begin position="313"/>
        <end position="348"/>
    </location>
</feature>
<feature type="compositionally biased region" description="Polar residues" evidence="6">
    <location>
        <begin position="332"/>
        <end position="348"/>
    </location>
</feature>
<dbReference type="NCBIfam" id="TIGR01692">
    <property type="entry name" value="HIBADH"/>
    <property type="match status" value="1"/>
</dbReference>
<dbReference type="PANTHER" id="PTHR22981">
    <property type="entry name" value="3-HYDROXYISOBUTYRATE DEHYDROGENASE-RELATED"/>
    <property type="match status" value="1"/>
</dbReference>
<feature type="domain" description="6-phosphogluconate dehydrogenase NADP-binding" evidence="7">
    <location>
        <begin position="18"/>
        <end position="180"/>
    </location>
</feature>
<dbReference type="InterPro" id="IPR002204">
    <property type="entry name" value="3-OH-isobutyrate_DH-rel_CS"/>
</dbReference>
<dbReference type="SUPFAM" id="SSF48179">
    <property type="entry name" value="6-phosphogluconate dehydrogenase C-terminal domain-like"/>
    <property type="match status" value="1"/>
</dbReference>
<proteinExistence type="inferred from homology"/>
<evidence type="ECO:0000256" key="2">
    <source>
        <dbReference type="ARBA" id="ARBA00022456"/>
    </source>
</evidence>
<evidence type="ECO:0000256" key="3">
    <source>
        <dbReference type="ARBA" id="ARBA00023002"/>
    </source>
</evidence>
<dbReference type="InterPro" id="IPR006115">
    <property type="entry name" value="6PGDH_NADP-bd"/>
</dbReference>
<evidence type="ECO:0000256" key="5">
    <source>
        <dbReference type="RuleBase" id="RU910714"/>
    </source>
</evidence>
<keyword evidence="2 5" id="KW-0101">Branched-chain amino acid catabolism</keyword>
<comment type="similarity">
    <text evidence="1 5">Belongs to the HIBADH-related family.</text>
</comment>
<name>A0ABZ2ZZ75_9MICC</name>
<dbReference type="InterPro" id="IPR008927">
    <property type="entry name" value="6-PGluconate_DH-like_C_sf"/>
</dbReference>
<evidence type="ECO:0000256" key="1">
    <source>
        <dbReference type="ARBA" id="ARBA00009080"/>
    </source>
</evidence>
<dbReference type="InterPro" id="IPR013328">
    <property type="entry name" value="6PGD_dom2"/>
</dbReference>
<evidence type="ECO:0000259" key="7">
    <source>
        <dbReference type="Pfam" id="PF03446"/>
    </source>
</evidence>
<dbReference type="RefSeq" id="WP_342024585.1">
    <property type="nucleotide sequence ID" value="NZ_CP151657.1"/>
</dbReference>
<keyword evidence="10" id="KW-1185">Reference proteome</keyword>
<dbReference type="Pfam" id="PF14833">
    <property type="entry name" value="NAD_binding_11"/>
    <property type="match status" value="1"/>
</dbReference>
<dbReference type="InterPro" id="IPR029154">
    <property type="entry name" value="HIBADH-like_NADP-bd"/>
</dbReference>
<keyword evidence="4 5" id="KW-0520">NAD</keyword>
<organism evidence="9 10">
    <name type="scientific">Arthrobacter citreus</name>
    <dbReference type="NCBI Taxonomy" id="1670"/>
    <lineage>
        <taxon>Bacteria</taxon>
        <taxon>Bacillati</taxon>
        <taxon>Actinomycetota</taxon>
        <taxon>Actinomycetes</taxon>
        <taxon>Micrococcales</taxon>
        <taxon>Micrococcaceae</taxon>
        <taxon>Arthrobacter</taxon>
    </lineage>
</organism>
<dbReference type="EMBL" id="CP151657">
    <property type="protein sequence ID" value="WZP16986.1"/>
    <property type="molecule type" value="Genomic_DNA"/>
</dbReference>
<accession>A0ABZ2ZZ75</accession>
<keyword evidence="3 5" id="KW-0560">Oxidoreductase</keyword>
<sequence length="348" mass="34854">MRQEPETAQAQDMIQGTRVGFIGLGNMGGPMAANLAAAGYPVTGYDPVPAAAERAAAKGIRMMPTADQAVAEADVVITMLPTGQHVLNALSGDGDSLGLLAAAAPNALFLECSTISVDDARTAHALMLEMGHRGLDAPVSGGVVGAEAGTLTFMAGGAAADFAAARPLLEVMGGRVVHCGDAGAGQAAKICNNMILGVSMIAVSEAFVLGEELGLTHEALFDVASAASGQCWALTTNCPVPGPVPTSPANRGYQPGFAAALMAKDLGLAADALDSTGVRAELGRRAGEIYRDLTASGGGGQDFSAVIKTIRAASETPAAPEADAGAHHPTEEQQPAGTTQPAEQSGAV</sequence>
<dbReference type="GO" id="GO:0008442">
    <property type="term" value="F:3-hydroxyisobutyrate dehydrogenase activity"/>
    <property type="evidence" value="ECO:0007669"/>
    <property type="project" value="UniProtKB-EC"/>
</dbReference>
<dbReference type="Gene3D" id="3.40.50.720">
    <property type="entry name" value="NAD(P)-binding Rossmann-like Domain"/>
    <property type="match status" value="1"/>
</dbReference>
<protein>
    <recommendedName>
        <fullName evidence="5">3-hydroxyisobutyrate dehydrogenase</fullName>
        <shortName evidence="5">HIBADH</shortName>
        <ecNumber evidence="5">1.1.1.31</ecNumber>
    </recommendedName>
</protein>
<reference evidence="9 10" key="1">
    <citation type="submission" date="2024-04" db="EMBL/GenBank/DDBJ databases">
        <title>Arthrobacter sp. from Plains bison fecal sample.</title>
        <authorList>
            <person name="Ruzzini A."/>
        </authorList>
    </citation>
    <scope>NUCLEOTIDE SEQUENCE [LARGE SCALE GENOMIC DNA]</scope>
    <source>
        <strain evidence="9 10">EINP1</strain>
    </source>
</reference>
<comment type="pathway">
    <text evidence="5">Amino-acid degradation; L-valine degradation.</text>
</comment>
<evidence type="ECO:0000256" key="6">
    <source>
        <dbReference type="SAM" id="MobiDB-lite"/>
    </source>
</evidence>
<evidence type="ECO:0000259" key="8">
    <source>
        <dbReference type="Pfam" id="PF14833"/>
    </source>
</evidence>
<dbReference type="PANTHER" id="PTHR22981:SF7">
    <property type="entry name" value="3-HYDROXYISOBUTYRATE DEHYDROGENASE, MITOCHONDRIAL"/>
    <property type="match status" value="1"/>
</dbReference>
<dbReference type="InterPro" id="IPR011548">
    <property type="entry name" value="HIBADH"/>
</dbReference>
<dbReference type="PROSITE" id="PS00895">
    <property type="entry name" value="3_HYDROXYISOBUT_DH"/>
    <property type="match status" value="1"/>
</dbReference>
<dbReference type="SUPFAM" id="SSF51735">
    <property type="entry name" value="NAD(P)-binding Rossmann-fold domains"/>
    <property type="match status" value="1"/>
</dbReference>
<dbReference type="Pfam" id="PF03446">
    <property type="entry name" value="NAD_binding_2"/>
    <property type="match status" value="1"/>
</dbReference>
<comment type="catalytic activity">
    <reaction evidence="5">
        <text>3-hydroxy-2-methylpropanoate + NAD(+) = 2-methyl-3-oxopropanoate + NADH + H(+)</text>
        <dbReference type="Rhea" id="RHEA:17681"/>
        <dbReference type="ChEBI" id="CHEBI:11805"/>
        <dbReference type="ChEBI" id="CHEBI:15378"/>
        <dbReference type="ChEBI" id="CHEBI:57540"/>
        <dbReference type="ChEBI" id="CHEBI:57700"/>
        <dbReference type="ChEBI" id="CHEBI:57945"/>
        <dbReference type="EC" id="1.1.1.31"/>
    </reaction>
</comment>
<feature type="domain" description="3-hydroxyisobutyrate dehydrogenase-like NAD-binding" evidence="8">
    <location>
        <begin position="183"/>
        <end position="309"/>
    </location>
</feature>
<evidence type="ECO:0000313" key="10">
    <source>
        <dbReference type="Proteomes" id="UP001448858"/>
    </source>
</evidence>
<evidence type="ECO:0000256" key="4">
    <source>
        <dbReference type="ARBA" id="ARBA00023027"/>
    </source>
</evidence>
<dbReference type="InterPro" id="IPR036291">
    <property type="entry name" value="NAD(P)-bd_dom_sf"/>
</dbReference>